<sequence>MSTTVIVPPPNSSSVTRHVPRLTERARALLTELNLHLAGVAALGVLVLYLVVHLVFVWQGLNANDENALVAQQNQLHAAEIAAKPLRGLDAKLADSTEQADKFYAKRLPYATSQVAAELGKLATNGVRLTRAQYAYDPVLVGPHALTQVRIDASIAGDYRPVVEFINAIERDRSFFVINGINLTGQQTGLVNLRIRMTTYLRSPAVGEAEASDKNASANATSGTGGAQ</sequence>
<evidence type="ECO:0000313" key="3">
    <source>
        <dbReference type="EMBL" id="SEF92886.1"/>
    </source>
</evidence>
<keyword evidence="2" id="KW-0812">Transmembrane</keyword>
<organism evidence="3 4">
    <name type="scientific">Bryocella elongata</name>
    <dbReference type="NCBI Taxonomy" id="863522"/>
    <lineage>
        <taxon>Bacteria</taxon>
        <taxon>Pseudomonadati</taxon>
        <taxon>Acidobacteriota</taxon>
        <taxon>Terriglobia</taxon>
        <taxon>Terriglobales</taxon>
        <taxon>Acidobacteriaceae</taxon>
        <taxon>Bryocella</taxon>
    </lineage>
</organism>
<evidence type="ECO:0000256" key="2">
    <source>
        <dbReference type="SAM" id="Phobius"/>
    </source>
</evidence>
<evidence type="ECO:0000256" key="1">
    <source>
        <dbReference type="SAM" id="MobiDB-lite"/>
    </source>
</evidence>
<keyword evidence="4" id="KW-1185">Reference proteome</keyword>
<keyword evidence="2" id="KW-0472">Membrane</keyword>
<dbReference type="RefSeq" id="WP_235011431.1">
    <property type="nucleotide sequence ID" value="NZ_FNVA01000002.1"/>
</dbReference>
<dbReference type="EMBL" id="FNVA01000002">
    <property type="protein sequence ID" value="SEF92886.1"/>
    <property type="molecule type" value="Genomic_DNA"/>
</dbReference>
<protein>
    <recommendedName>
        <fullName evidence="5">Type IV pilus assembly protein PilO</fullName>
    </recommendedName>
</protein>
<dbReference type="AlphaFoldDB" id="A0A1H5W0X9"/>
<gene>
    <name evidence="3" type="ORF">SAMN05421819_1390</name>
</gene>
<feature type="transmembrane region" description="Helical" evidence="2">
    <location>
        <begin position="35"/>
        <end position="58"/>
    </location>
</feature>
<reference evidence="3 4" key="1">
    <citation type="submission" date="2016-10" db="EMBL/GenBank/DDBJ databases">
        <authorList>
            <person name="de Groot N.N."/>
        </authorList>
    </citation>
    <scope>NUCLEOTIDE SEQUENCE [LARGE SCALE GENOMIC DNA]</scope>
    <source>
        <strain evidence="3 4">DSM 22489</strain>
    </source>
</reference>
<keyword evidence="2" id="KW-1133">Transmembrane helix</keyword>
<evidence type="ECO:0008006" key="5">
    <source>
        <dbReference type="Google" id="ProtNLM"/>
    </source>
</evidence>
<accession>A0A1H5W0X9</accession>
<name>A0A1H5W0X9_9BACT</name>
<evidence type="ECO:0000313" key="4">
    <source>
        <dbReference type="Proteomes" id="UP000236728"/>
    </source>
</evidence>
<proteinExistence type="predicted"/>
<dbReference type="Proteomes" id="UP000236728">
    <property type="component" value="Unassembled WGS sequence"/>
</dbReference>
<feature type="region of interest" description="Disordered" evidence="1">
    <location>
        <begin position="206"/>
        <end position="228"/>
    </location>
</feature>